<evidence type="ECO:0000313" key="2">
    <source>
        <dbReference type="EMBL" id="OAV85180.1"/>
    </source>
</evidence>
<evidence type="ECO:0000313" key="4">
    <source>
        <dbReference type="Proteomes" id="UP000005240"/>
    </source>
</evidence>
<protein>
    <submittedName>
        <fullName evidence="2 3">Uncharacterized protein</fullName>
    </submittedName>
</protein>
<sequence>MDASKANKLLQQLDNITKKANKEEEKHRQAKANLADALQTQNPPLPPTQVTTPREGVAATKAPKVAQPDKFNGERRAVAEMFARQVSIHMTLNKALFPTNTKQILFVSSYTTGPV</sequence>
<dbReference type="Proteomes" id="UP000005240">
    <property type="component" value="Unassembled WGS sequence"/>
</dbReference>
<evidence type="ECO:0000256" key="1">
    <source>
        <dbReference type="SAM" id="MobiDB-lite"/>
    </source>
</evidence>
<gene>
    <name evidence="2" type="ORF">PTTG_11553</name>
</gene>
<name>A0A180FXN0_PUCT1</name>
<accession>A0A180FXN0</accession>
<feature type="region of interest" description="Disordered" evidence="1">
    <location>
        <begin position="35"/>
        <end position="62"/>
    </location>
</feature>
<proteinExistence type="predicted"/>
<dbReference type="EMBL" id="ADAS02006187">
    <property type="protein sequence ID" value="OAV85180.1"/>
    <property type="molecule type" value="Genomic_DNA"/>
</dbReference>
<dbReference type="EnsemblFungi" id="PTTG_11553-t43_1">
    <property type="protein sequence ID" value="PTTG_11553-t43_1-p1"/>
    <property type="gene ID" value="PTTG_11553"/>
</dbReference>
<organism evidence="2">
    <name type="scientific">Puccinia triticina (isolate 1-1 / race 1 (BBBD))</name>
    <name type="common">Brown leaf rust fungus</name>
    <dbReference type="NCBI Taxonomy" id="630390"/>
    <lineage>
        <taxon>Eukaryota</taxon>
        <taxon>Fungi</taxon>
        <taxon>Dikarya</taxon>
        <taxon>Basidiomycota</taxon>
        <taxon>Pucciniomycotina</taxon>
        <taxon>Pucciniomycetes</taxon>
        <taxon>Pucciniales</taxon>
        <taxon>Pucciniaceae</taxon>
        <taxon>Puccinia</taxon>
    </lineage>
</organism>
<dbReference type="AlphaFoldDB" id="A0A180FXN0"/>
<reference evidence="2" key="2">
    <citation type="submission" date="2016-05" db="EMBL/GenBank/DDBJ databases">
        <title>Comparative analysis highlights variable genome content of wheat rusts and divergence of the mating loci.</title>
        <authorList>
            <person name="Cuomo C.A."/>
            <person name="Bakkeren G."/>
            <person name="Szabo L."/>
            <person name="Khalil H."/>
            <person name="Joly D."/>
            <person name="Goldberg J."/>
            <person name="Young S."/>
            <person name="Zeng Q."/>
            <person name="Fellers J."/>
        </authorList>
    </citation>
    <scope>NUCLEOTIDE SEQUENCE [LARGE SCALE GENOMIC DNA]</scope>
    <source>
        <strain evidence="2">1-1 BBBD Race 1</strain>
    </source>
</reference>
<dbReference type="VEuPathDB" id="FungiDB:PTTG_11553"/>
<keyword evidence="4" id="KW-1185">Reference proteome</keyword>
<reference evidence="2" key="1">
    <citation type="submission" date="2009-11" db="EMBL/GenBank/DDBJ databases">
        <authorList>
            <consortium name="The Broad Institute Genome Sequencing Platform"/>
            <person name="Ward D."/>
            <person name="Feldgarden M."/>
            <person name="Earl A."/>
            <person name="Young S.K."/>
            <person name="Zeng Q."/>
            <person name="Koehrsen M."/>
            <person name="Alvarado L."/>
            <person name="Berlin A."/>
            <person name="Bochicchio J."/>
            <person name="Borenstein D."/>
            <person name="Chapman S.B."/>
            <person name="Chen Z."/>
            <person name="Engels R."/>
            <person name="Freedman E."/>
            <person name="Gellesch M."/>
            <person name="Goldberg J."/>
            <person name="Griggs A."/>
            <person name="Gujja S."/>
            <person name="Heilman E."/>
            <person name="Heiman D."/>
            <person name="Hepburn T."/>
            <person name="Howarth C."/>
            <person name="Jen D."/>
            <person name="Larson L."/>
            <person name="Lewis B."/>
            <person name="Mehta T."/>
            <person name="Park D."/>
            <person name="Pearson M."/>
            <person name="Roberts A."/>
            <person name="Saif S."/>
            <person name="Shea T."/>
            <person name="Shenoy N."/>
            <person name="Sisk P."/>
            <person name="Stolte C."/>
            <person name="Sykes S."/>
            <person name="Thomson T."/>
            <person name="Walk T."/>
            <person name="White J."/>
            <person name="Yandava C."/>
            <person name="Izard J."/>
            <person name="Baranova O.V."/>
            <person name="Blanton J.M."/>
            <person name="Tanner A.C."/>
            <person name="Dewhirst F.E."/>
            <person name="Haas B."/>
            <person name="Nusbaum C."/>
            <person name="Birren B."/>
        </authorList>
    </citation>
    <scope>NUCLEOTIDE SEQUENCE [LARGE SCALE GENOMIC DNA]</scope>
    <source>
        <strain evidence="2">1-1 BBBD Race 1</strain>
    </source>
</reference>
<evidence type="ECO:0000313" key="3">
    <source>
        <dbReference type="EnsemblFungi" id="PTTG_11553-t43_1-p1"/>
    </source>
</evidence>
<reference evidence="3 4" key="3">
    <citation type="journal article" date="2017" name="G3 (Bethesda)">
        <title>Comparative analysis highlights variable genome content of wheat rusts and divergence of the mating loci.</title>
        <authorList>
            <person name="Cuomo C.A."/>
            <person name="Bakkeren G."/>
            <person name="Khalil H.B."/>
            <person name="Panwar V."/>
            <person name="Joly D."/>
            <person name="Linning R."/>
            <person name="Sakthikumar S."/>
            <person name="Song X."/>
            <person name="Adiconis X."/>
            <person name="Fan L."/>
            <person name="Goldberg J.M."/>
            <person name="Levin J.Z."/>
            <person name="Young S."/>
            <person name="Zeng Q."/>
            <person name="Anikster Y."/>
            <person name="Bruce M."/>
            <person name="Wang M."/>
            <person name="Yin C."/>
            <person name="McCallum B."/>
            <person name="Szabo L.J."/>
            <person name="Hulbert S."/>
            <person name="Chen X."/>
            <person name="Fellers J.P."/>
        </authorList>
    </citation>
    <scope>NUCLEOTIDE SEQUENCE</scope>
    <source>
        <strain evidence="4">Isolate 1-1 / race 1 (BBBD)</strain>
        <strain evidence="3">isolate 1-1 / race 1 (BBBD)</strain>
    </source>
</reference>
<reference evidence="3" key="4">
    <citation type="submission" date="2025-05" db="UniProtKB">
        <authorList>
            <consortium name="EnsemblFungi"/>
        </authorList>
    </citation>
    <scope>IDENTIFICATION</scope>
    <source>
        <strain evidence="3">isolate 1-1 / race 1 (BBBD)</strain>
    </source>
</reference>